<dbReference type="PANTHER" id="PTHR40036:SF1">
    <property type="entry name" value="MACROCIN O-METHYLTRANSFERASE"/>
    <property type="match status" value="1"/>
</dbReference>
<dbReference type="Gene3D" id="3.40.50.150">
    <property type="entry name" value="Vaccinia Virus protein VP39"/>
    <property type="match status" value="1"/>
</dbReference>
<evidence type="ECO:0000313" key="1">
    <source>
        <dbReference type="EMBL" id="PQJ95487.1"/>
    </source>
</evidence>
<dbReference type="EMBL" id="PPGH01000037">
    <property type="protein sequence ID" value="PQJ95487.1"/>
    <property type="molecule type" value="Genomic_DNA"/>
</dbReference>
<proteinExistence type="predicted"/>
<comment type="caution">
    <text evidence="2">The sequence shown here is derived from an EMBL/GenBank/DDBJ whole genome shotgun (WGS) entry which is preliminary data.</text>
</comment>
<keyword evidence="2" id="KW-0489">Methyltransferase</keyword>
<protein>
    <submittedName>
        <fullName evidence="2">dTDP-6-deoxy-L-hexose 3-O-methyltransferase</fullName>
    </submittedName>
</protein>
<accession>A0A2S7XVI1</accession>
<dbReference type="GO" id="GO:0008168">
    <property type="term" value="F:methyltransferase activity"/>
    <property type="evidence" value="ECO:0007669"/>
    <property type="project" value="UniProtKB-KW"/>
</dbReference>
<gene>
    <name evidence="2" type="ORF">CXB77_01500</name>
    <name evidence="1" type="ORF">CXB77_14980</name>
</gene>
<dbReference type="SUPFAM" id="SSF53335">
    <property type="entry name" value="S-adenosyl-L-methionine-dependent methyltransferases"/>
    <property type="match status" value="1"/>
</dbReference>
<reference evidence="2 3" key="1">
    <citation type="submission" date="2018-01" db="EMBL/GenBank/DDBJ databases">
        <title>The complete genome sequence of Chromatium okenii LaCa, a purple sulfur bacterium with a turbulent life.</title>
        <authorList>
            <person name="Luedin S.M."/>
            <person name="Liechti N."/>
            <person name="Storelli N."/>
            <person name="Danza F."/>
            <person name="Wittwer M."/>
            <person name="Pothier J.F."/>
            <person name="Tonolla M.A."/>
        </authorList>
    </citation>
    <scope>NUCLEOTIDE SEQUENCE [LARGE SCALE GENOMIC DNA]</scope>
    <source>
        <strain evidence="2 3">LaCa</strain>
    </source>
</reference>
<dbReference type="OrthoDB" id="9799872at2"/>
<sequence length="266" mass="30351">MSDNLSQSAFYQQDCFGFREVGRSTKSEIAYQQQLDDYAVNSVGTPSEKFENFPKYITRQTTARYLALYEIFKIVLPIQGDIIEGGVNWGGGLMWFAQMSAALEPFNLQRRIIGFDTFSGFPDLHSNDTKHAEIGKEHREGGYQANSFEDLTQCLEIYDQNRAIGHVPKVRLIRGDACETMPQYLIDNPHTVVSLLHLDFDIYLPTKAAIDTFLNRMPKGAVIVFDELNCPKWPGETQAVVESLLIQKLRIQRFVFEPYLSYAVIE</sequence>
<organism evidence="2 3">
    <name type="scientific">Chromatium okenii</name>
    <dbReference type="NCBI Taxonomy" id="61644"/>
    <lineage>
        <taxon>Bacteria</taxon>
        <taxon>Pseudomonadati</taxon>
        <taxon>Pseudomonadota</taxon>
        <taxon>Gammaproteobacteria</taxon>
        <taxon>Chromatiales</taxon>
        <taxon>Chromatiaceae</taxon>
        <taxon>Chromatium</taxon>
    </lineage>
</organism>
<dbReference type="InterPro" id="IPR008884">
    <property type="entry name" value="TylF_MeTrfase"/>
</dbReference>
<dbReference type="EMBL" id="PPGH01000011">
    <property type="protein sequence ID" value="PQJ97461.1"/>
    <property type="molecule type" value="Genomic_DNA"/>
</dbReference>
<dbReference type="GO" id="GO:0032259">
    <property type="term" value="P:methylation"/>
    <property type="evidence" value="ECO:0007669"/>
    <property type="project" value="UniProtKB-KW"/>
</dbReference>
<dbReference type="Pfam" id="PF05711">
    <property type="entry name" value="TylF"/>
    <property type="match status" value="1"/>
</dbReference>
<dbReference type="PANTHER" id="PTHR40036">
    <property type="entry name" value="MACROCIN O-METHYLTRANSFERASE"/>
    <property type="match status" value="1"/>
</dbReference>
<evidence type="ECO:0000313" key="3">
    <source>
        <dbReference type="Proteomes" id="UP000239936"/>
    </source>
</evidence>
<dbReference type="AlphaFoldDB" id="A0A2S7XVI1"/>
<evidence type="ECO:0000313" key="2">
    <source>
        <dbReference type="EMBL" id="PQJ97461.1"/>
    </source>
</evidence>
<name>A0A2S7XVI1_9GAMM</name>
<keyword evidence="3" id="KW-1185">Reference proteome</keyword>
<dbReference type="InterPro" id="IPR029063">
    <property type="entry name" value="SAM-dependent_MTases_sf"/>
</dbReference>
<dbReference type="RefSeq" id="WP_105072528.1">
    <property type="nucleotide sequence ID" value="NZ_JAFLKP010000488.1"/>
</dbReference>
<keyword evidence="2" id="KW-0808">Transferase</keyword>
<dbReference type="Proteomes" id="UP000239936">
    <property type="component" value="Unassembled WGS sequence"/>
</dbReference>